<protein>
    <submittedName>
        <fullName evidence="2">Uncharacterized protein</fullName>
    </submittedName>
</protein>
<sequence length="95" mass="11171">ASDVSLYAEDTYKARMEPRRVSGIYAAPSGRQAMSFCLLFFLYFFFLFLFRASGSPDWRGFPRPILTNFQLHLTNFQLHLTNFQVYLTNFQLTRP</sequence>
<feature type="non-terminal residue" evidence="2">
    <location>
        <position position="1"/>
    </location>
</feature>
<dbReference type="Proteomes" id="UP000639010">
    <property type="component" value="Unassembled WGS sequence"/>
</dbReference>
<name>A0ABR9HA82_9BACT</name>
<gene>
    <name evidence="2" type="ORF">H4684_004091</name>
</gene>
<organism evidence="2 3">
    <name type="scientific">Desulfomicrobium macestii</name>
    <dbReference type="NCBI Taxonomy" id="90731"/>
    <lineage>
        <taxon>Bacteria</taxon>
        <taxon>Pseudomonadati</taxon>
        <taxon>Thermodesulfobacteriota</taxon>
        <taxon>Desulfovibrionia</taxon>
        <taxon>Desulfovibrionales</taxon>
        <taxon>Desulfomicrobiaceae</taxon>
        <taxon>Desulfomicrobium</taxon>
    </lineage>
</organism>
<keyword evidence="1" id="KW-1133">Transmembrane helix</keyword>
<comment type="caution">
    <text evidence="2">The sequence shown here is derived from an EMBL/GenBank/DDBJ whole genome shotgun (WGS) entry which is preliminary data.</text>
</comment>
<evidence type="ECO:0000256" key="1">
    <source>
        <dbReference type="SAM" id="Phobius"/>
    </source>
</evidence>
<dbReference type="EMBL" id="JADBGG010000068">
    <property type="protein sequence ID" value="MBE1427397.1"/>
    <property type="molecule type" value="Genomic_DNA"/>
</dbReference>
<feature type="transmembrane region" description="Helical" evidence="1">
    <location>
        <begin position="33"/>
        <end position="50"/>
    </location>
</feature>
<reference evidence="2 3" key="1">
    <citation type="submission" date="2020-10" db="EMBL/GenBank/DDBJ databases">
        <title>Genomic Encyclopedia of Type Strains, Phase IV (KMG-IV): sequencing the most valuable type-strain genomes for metagenomic binning, comparative biology and taxonomic classification.</title>
        <authorList>
            <person name="Goeker M."/>
        </authorList>
    </citation>
    <scope>NUCLEOTIDE SEQUENCE [LARGE SCALE GENOMIC DNA]</scope>
    <source>
        <strain evidence="2 3">DSM 4194</strain>
    </source>
</reference>
<proteinExistence type="predicted"/>
<keyword evidence="3" id="KW-1185">Reference proteome</keyword>
<keyword evidence="1" id="KW-0472">Membrane</keyword>
<evidence type="ECO:0000313" key="2">
    <source>
        <dbReference type="EMBL" id="MBE1427397.1"/>
    </source>
</evidence>
<keyword evidence="1" id="KW-0812">Transmembrane</keyword>
<accession>A0ABR9HA82</accession>
<dbReference type="RefSeq" id="WP_225940587.1">
    <property type="nucleotide sequence ID" value="NZ_JADBGG010000068.1"/>
</dbReference>
<evidence type="ECO:0000313" key="3">
    <source>
        <dbReference type="Proteomes" id="UP000639010"/>
    </source>
</evidence>